<dbReference type="GO" id="GO:0005506">
    <property type="term" value="F:iron ion binding"/>
    <property type="evidence" value="ECO:0007669"/>
    <property type="project" value="InterPro"/>
</dbReference>
<feature type="domain" description="NIF system FeS cluster assembly NifU N-terminal" evidence="1">
    <location>
        <begin position="2"/>
        <end position="31"/>
    </location>
</feature>
<comment type="caution">
    <text evidence="2">The sequence shown here is derived from an EMBL/GenBank/DDBJ whole genome shotgun (WGS) entry which is preliminary data.</text>
</comment>
<organism evidence="2">
    <name type="scientific">human gut metagenome</name>
    <dbReference type="NCBI Taxonomy" id="408170"/>
    <lineage>
        <taxon>unclassified sequences</taxon>
        <taxon>metagenomes</taxon>
        <taxon>organismal metagenomes</taxon>
    </lineage>
</organism>
<dbReference type="EMBL" id="AZMM01014876">
    <property type="protein sequence ID" value="ETJ30607.1"/>
    <property type="molecule type" value="Genomic_DNA"/>
</dbReference>
<name>W1XK18_9ZZZZ</name>
<feature type="non-terminal residue" evidence="2">
    <location>
        <position position="1"/>
    </location>
</feature>
<dbReference type="Pfam" id="PF01592">
    <property type="entry name" value="NifU_N"/>
    <property type="match status" value="1"/>
</dbReference>
<dbReference type="GO" id="GO:0051536">
    <property type="term" value="F:iron-sulfur cluster binding"/>
    <property type="evidence" value="ECO:0007669"/>
    <property type="project" value="InterPro"/>
</dbReference>
<dbReference type="SUPFAM" id="SSF82649">
    <property type="entry name" value="SufE/NifU"/>
    <property type="match status" value="1"/>
</dbReference>
<sequence>ALDGLPPVKMHCSVLAEEAIHKAINDYRERNGLEVQPMEEHDHDELHNMVHGE</sequence>
<dbReference type="GO" id="GO:0016226">
    <property type="term" value="P:iron-sulfur cluster assembly"/>
    <property type="evidence" value="ECO:0007669"/>
    <property type="project" value="InterPro"/>
</dbReference>
<dbReference type="InterPro" id="IPR002871">
    <property type="entry name" value="NIF_FeS_clus_asmbl_NifU_N"/>
</dbReference>
<protein>
    <submittedName>
        <fullName evidence="2">FeS cluster assembly scaffold protein NifU</fullName>
    </submittedName>
</protein>
<evidence type="ECO:0000313" key="2">
    <source>
        <dbReference type="EMBL" id="ETJ30607.1"/>
    </source>
</evidence>
<dbReference type="Gene3D" id="3.90.1010.10">
    <property type="match status" value="1"/>
</dbReference>
<gene>
    <name evidence="2" type="ORF">Q604_UNBC14876G0001</name>
</gene>
<evidence type="ECO:0000259" key="1">
    <source>
        <dbReference type="Pfam" id="PF01592"/>
    </source>
</evidence>
<accession>W1XK18</accession>
<dbReference type="AlphaFoldDB" id="W1XK18"/>
<reference evidence="2" key="1">
    <citation type="submission" date="2013-12" db="EMBL/GenBank/DDBJ databases">
        <title>A Varibaculum cambriense genome reconstructed from a premature infant gut community with otherwise low bacterial novelty that shifts toward anaerobic metabolism during the third week of life.</title>
        <authorList>
            <person name="Brown C.T."/>
            <person name="Sharon I."/>
            <person name="Thomas B.C."/>
            <person name="Castelle C.J."/>
            <person name="Morowitz M.J."/>
            <person name="Banfield J.F."/>
        </authorList>
    </citation>
    <scope>NUCLEOTIDE SEQUENCE</scope>
</reference>
<proteinExistence type="predicted"/>